<evidence type="ECO:0000256" key="2">
    <source>
        <dbReference type="SAM" id="MobiDB-lite"/>
    </source>
</evidence>
<name>A0ABV1KHI1_9PSEU</name>
<dbReference type="SMART" id="SM00507">
    <property type="entry name" value="HNHc"/>
    <property type="match status" value="1"/>
</dbReference>
<evidence type="ECO:0000256" key="1">
    <source>
        <dbReference type="ARBA" id="ARBA00023450"/>
    </source>
</evidence>
<dbReference type="EMBL" id="JBEDNQ010000010">
    <property type="protein sequence ID" value="MEQ3553384.1"/>
    <property type="molecule type" value="Genomic_DNA"/>
</dbReference>
<dbReference type="InterPro" id="IPR002711">
    <property type="entry name" value="HNH"/>
</dbReference>
<gene>
    <name evidence="4" type="ORF">WIS52_23180</name>
</gene>
<dbReference type="RefSeq" id="WP_349300453.1">
    <property type="nucleotide sequence ID" value="NZ_JBEDNQ010000010.1"/>
</dbReference>
<dbReference type="CDD" id="cd00085">
    <property type="entry name" value="HNHc"/>
    <property type="match status" value="1"/>
</dbReference>
<accession>A0ABV1KHI1</accession>
<reference evidence="4 5" key="1">
    <citation type="submission" date="2024-03" db="EMBL/GenBank/DDBJ databases">
        <title>Draft genome sequence of Pseudonocardia nematodicida JCM 31783.</title>
        <authorList>
            <person name="Butdee W."/>
            <person name="Duangmal K."/>
        </authorList>
    </citation>
    <scope>NUCLEOTIDE SEQUENCE [LARGE SCALE GENOMIC DNA]</scope>
    <source>
        <strain evidence="4 5">JCM 31783</strain>
    </source>
</reference>
<comment type="similarity">
    <text evidence="1">Belongs to the Rv1128c/1148c/1588c/1702c/1945/3466 family.</text>
</comment>
<protein>
    <submittedName>
        <fullName evidence="4">DUF222 domain-containing protein</fullName>
    </submittedName>
</protein>
<evidence type="ECO:0000259" key="3">
    <source>
        <dbReference type="SMART" id="SM00507"/>
    </source>
</evidence>
<evidence type="ECO:0000313" key="5">
    <source>
        <dbReference type="Proteomes" id="UP001494902"/>
    </source>
</evidence>
<proteinExistence type="inferred from homology"/>
<dbReference type="Pfam" id="PF02720">
    <property type="entry name" value="DUF222"/>
    <property type="match status" value="1"/>
</dbReference>
<feature type="domain" description="HNH nuclease" evidence="3">
    <location>
        <begin position="333"/>
        <end position="385"/>
    </location>
</feature>
<keyword evidence="5" id="KW-1185">Reference proteome</keyword>
<dbReference type="Gene3D" id="1.10.30.50">
    <property type="match status" value="1"/>
</dbReference>
<evidence type="ECO:0000313" key="4">
    <source>
        <dbReference type="EMBL" id="MEQ3553384.1"/>
    </source>
</evidence>
<comment type="caution">
    <text evidence="4">The sequence shown here is derived from an EMBL/GenBank/DDBJ whole genome shotgun (WGS) entry which is preliminary data.</text>
</comment>
<feature type="region of interest" description="Disordered" evidence="2">
    <location>
        <begin position="218"/>
        <end position="237"/>
    </location>
</feature>
<dbReference type="InterPro" id="IPR003870">
    <property type="entry name" value="DUF222"/>
</dbReference>
<dbReference type="Pfam" id="PF01844">
    <property type="entry name" value="HNH"/>
    <property type="match status" value="1"/>
</dbReference>
<sequence length="440" mass="47291">MTTAWQATDEDLLLGLRVAQEDVNEAFAQMVELIGEARSRGLAEATGHKDLTDLLRSVQNVSRSTARARVRAAEDLAPRRQVTGEAVEPDLAVLAAAVAEGALTPEHVREIQAVLAALPPHLDAHRAPLEADLTEHARSLDPDAVRRLGKHALALLDPDGAHPREPRPTRNALTLRSLGEGFEARGFFDRESAAILRSALSPLSAPCPTVPADTDCCADGEHTGHEPGERDPRSTAERTADGLVELARRMLATGALGTEAGQAVQVTVTVPLETLVTGEGGALIGFGDGTLRAAIDAEAALRLACDARMVPIVLASTGEPLFVGRDKRFANRAQRRALAQRDGGCAFPGCDAPPQWCVAHHVRHWAHGGCTDLDNLVLLCSQHHTLIHKGDWVITMEGGFPWFHPPLWVPGGPRRTMLQRPDLVGRIPAQRPPPRVAQFH</sequence>
<dbReference type="InterPro" id="IPR003615">
    <property type="entry name" value="HNH_nuc"/>
</dbReference>
<organism evidence="4 5">
    <name type="scientific">Pseudonocardia nematodicida</name>
    <dbReference type="NCBI Taxonomy" id="1206997"/>
    <lineage>
        <taxon>Bacteria</taxon>
        <taxon>Bacillati</taxon>
        <taxon>Actinomycetota</taxon>
        <taxon>Actinomycetes</taxon>
        <taxon>Pseudonocardiales</taxon>
        <taxon>Pseudonocardiaceae</taxon>
        <taxon>Pseudonocardia</taxon>
    </lineage>
</organism>
<dbReference type="Proteomes" id="UP001494902">
    <property type="component" value="Unassembled WGS sequence"/>
</dbReference>
<feature type="compositionally biased region" description="Basic and acidic residues" evidence="2">
    <location>
        <begin position="219"/>
        <end position="237"/>
    </location>
</feature>